<dbReference type="OrthoDB" id="5798587at2759"/>
<dbReference type="WBParaSite" id="HPLM_0000932101-mRNA-1">
    <property type="protein sequence ID" value="HPLM_0000932101-mRNA-1"/>
    <property type="gene ID" value="HPLM_0000932101"/>
</dbReference>
<accession>A0A0N4WF58</accession>
<dbReference type="EMBL" id="UZAF01017036">
    <property type="protein sequence ID" value="VDO37154.1"/>
    <property type="molecule type" value="Genomic_DNA"/>
</dbReference>
<gene>
    <name evidence="1" type="ORF">HPLM_LOCUS9313</name>
</gene>
<evidence type="ECO:0000313" key="1">
    <source>
        <dbReference type="EMBL" id="VDO37154.1"/>
    </source>
</evidence>
<dbReference type="OMA" id="SHYLREF"/>
<dbReference type="AlphaFoldDB" id="A0A0N4WF58"/>
<evidence type="ECO:0000313" key="2">
    <source>
        <dbReference type="Proteomes" id="UP000268014"/>
    </source>
</evidence>
<protein>
    <submittedName>
        <fullName evidence="1 3">Uncharacterized protein</fullName>
    </submittedName>
</protein>
<sequence length="162" mass="18449">MANEIVDTGNATRYLFRSMRAPLNRHLDDLVEEEVRAVSSSHYLREFKRTVSSAALVRLTEEPISPTTRNHDCISISGDSSAWFFRNPCSDKRLSKNSVLSAISFNADTHSERDETTSVGYVRRPRTSLHTKAIAMERPRRRICMCGNVVSFTKNSFEITVY</sequence>
<reference evidence="1 2" key="2">
    <citation type="submission" date="2018-11" db="EMBL/GenBank/DDBJ databases">
        <authorList>
            <consortium name="Pathogen Informatics"/>
        </authorList>
    </citation>
    <scope>NUCLEOTIDE SEQUENCE [LARGE SCALE GENOMIC DNA]</scope>
    <source>
        <strain evidence="1 2">MHpl1</strain>
    </source>
</reference>
<organism evidence="3">
    <name type="scientific">Haemonchus placei</name>
    <name type="common">Barber's pole worm</name>
    <dbReference type="NCBI Taxonomy" id="6290"/>
    <lineage>
        <taxon>Eukaryota</taxon>
        <taxon>Metazoa</taxon>
        <taxon>Ecdysozoa</taxon>
        <taxon>Nematoda</taxon>
        <taxon>Chromadorea</taxon>
        <taxon>Rhabditida</taxon>
        <taxon>Rhabditina</taxon>
        <taxon>Rhabditomorpha</taxon>
        <taxon>Strongyloidea</taxon>
        <taxon>Trichostrongylidae</taxon>
        <taxon>Haemonchus</taxon>
    </lineage>
</organism>
<proteinExistence type="predicted"/>
<dbReference type="Proteomes" id="UP000268014">
    <property type="component" value="Unassembled WGS sequence"/>
</dbReference>
<reference evidence="3" key="1">
    <citation type="submission" date="2017-02" db="UniProtKB">
        <authorList>
            <consortium name="WormBaseParasite"/>
        </authorList>
    </citation>
    <scope>IDENTIFICATION</scope>
</reference>
<keyword evidence="2" id="KW-1185">Reference proteome</keyword>
<name>A0A0N4WF58_HAEPC</name>
<evidence type="ECO:0000313" key="3">
    <source>
        <dbReference type="WBParaSite" id="HPLM_0000932101-mRNA-1"/>
    </source>
</evidence>